<protein>
    <recommendedName>
        <fullName evidence="3">Transposase</fullName>
    </recommendedName>
</protein>
<evidence type="ECO:0000313" key="1">
    <source>
        <dbReference type="EMBL" id="QYN52278.1"/>
    </source>
</evidence>
<evidence type="ECO:0008006" key="3">
    <source>
        <dbReference type="Google" id="ProtNLM"/>
    </source>
</evidence>
<evidence type="ECO:0000313" key="2">
    <source>
        <dbReference type="Proteomes" id="UP000826550"/>
    </source>
</evidence>
<sequence length="101" mass="12095">MEKNKQTDLIVFLADKSKRDVSFKINYRAEAILNLIIITVYSIEDFWTIIKLCVCWNAHFRFSKINRMEKLHNLEIRIEIKDYDCDLLSMTDDDDFKEGIE</sequence>
<dbReference type="Proteomes" id="UP000826550">
    <property type="component" value="Chromosome"/>
</dbReference>
<dbReference type="RefSeq" id="WP_220220741.1">
    <property type="nucleotide sequence ID" value="NZ_CP048268.1"/>
</dbReference>
<proteinExistence type="predicted"/>
<organism evidence="1 2">
    <name type="scientific">Lactobacillus panisapium</name>
    <dbReference type="NCBI Taxonomy" id="2012495"/>
    <lineage>
        <taxon>Bacteria</taxon>
        <taxon>Bacillati</taxon>
        <taxon>Bacillota</taxon>
        <taxon>Bacilli</taxon>
        <taxon>Lactobacillales</taxon>
        <taxon>Lactobacillaceae</taxon>
        <taxon>Lactobacillus</taxon>
    </lineage>
</organism>
<keyword evidence="2" id="KW-1185">Reference proteome</keyword>
<gene>
    <name evidence="1" type="ORF">GYM71_02070</name>
</gene>
<reference evidence="1 2" key="1">
    <citation type="submission" date="2020-01" db="EMBL/GenBank/DDBJ databases">
        <title>Vast differences in strain-level diversity in the gut microbiota of two closely related honey bee species.</title>
        <authorList>
            <person name="Ellegaard K.M."/>
            <person name="Suenami S."/>
            <person name="Miyazaki R."/>
            <person name="Engel P."/>
        </authorList>
    </citation>
    <scope>NUCLEOTIDE SEQUENCE [LARGE SCALE GENOMIC DNA]</scope>
    <source>
        <strain evidence="1 2">ESL0416</strain>
    </source>
</reference>
<dbReference type="EMBL" id="CP048268">
    <property type="protein sequence ID" value="QYN52278.1"/>
    <property type="molecule type" value="Genomic_DNA"/>
</dbReference>
<accession>A0ABX8W9R7</accession>
<name>A0ABX8W9R7_9LACO</name>